<evidence type="ECO:0000256" key="1">
    <source>
        <dbReference type="ARBA" id="ARBA00004496"/>
    </source>
</evidence>
<keyword evidence="2" id="KW-0808">Transferase</keyword>
<comment type="subcellular location">
    <subcellularLocation>
        <location evidence="1">Cytoplasm</location>
    </subcellularLocation>
</comment>
<keyword evidence="3" id="KW-0819">tRNA processing</keyword>
<dbReference type="Pfam" id="PF01170">
    <property type="entry name" value="UPF0020"/>
    <property type="match status" value="1"/>
</dbReference>
<evidence type="ECO:0000256" key="5">
    <source>
        <dbReference type="SAM" id="MobiDB-lite"/>
    </source>
</evidence>
<dbReference type="Proteomes" id="UP000694843">
    <property type="component" value="Unplaced"/>
</dbReference>
<protein>
    <submittedName>
        <fullName evidence="8">Uncharacterized protein LOC108675288 isoform X1</fullName>
    </submittedName>
</protein>
<feature type="domain" description="THUMP" evidence="6">
    <location>
        <begin position="276"/>
        <end position="390"/>
    </location>
</feature>
<dbReference type="GeneID" id="108675288"/>
<dbReference type="PROSITE" id="PS51165">
    <property type="entry name" value="THUMP"/>
    <property type="match status" value="1"/>
</dbReference>
<dbReference type="GO" id="GO:0043527">
    <property type="term" value="C:tRNA methyltransferase complex"/>
    <property type="evidence" value="ECO:0007669"/>
    <property type="project" value="UniProtKB-ARBA"/>
</dbReference>
<evidence type="ECO:0000256" key="4">
    <source>
        <dbReference type="PROSITE-ProRule" id="PRU00529"/>
    </source>
</evidence>
<feature type="region of interest" description="Disordered" evidence="5">
    <location>
        <begin position="255"/>
        <end position="330"/>
    </location>
</feature>
<dbReference type="Gene3D" id="3.30.2130.30">
    <property type="match status" value="2"/>
</dbReference>
<dbReference type="GO" id="GO:0016423">
    <property type="term" value="F:tRNA (guanine) methyltransferase activity"/>
    <property type="evidence" value="ECO:0007669"/>
    <property type="project" value="TreeGrafter"/>
</dbReference>
<dbReference type="SUPFAM" id="SSF143437">
    <property type="entry name" value="THUMP domain-like"/>
    <property type="match status" value="1"/>
</dbReference>
<feature type="compositionally biased region" description="Polar residues" evidence="5">
    <location>
        <begin position="288"/>
        <end position="309"/>
    </location>
</feature>
<feature type="compositionally biased region" description="Polar residues" evidence="5">
    <location>
        <begin position="255"/>
        <end position="277"/>
    </location>
</feature>
<organism evidence="7 8">
    <name type="scientific">Hyalella azteca</name>
    <name type="common">Amphipod</name>
    <dbReference type="NCBI Taxonomy" id="294128"/>
    <lineage>
        <taxon>Eukaryota</taxon>
        <taxon>Metazoa</taxon>
        <taxon>Ecdysozoa</taxon>
        <taxon>Arthropoda</taxon>
        <taxon>Crustacea</taxon>
        <taxon>Multicrustacea</taxon>
        <taxon>Malacostraca</taxon>
        <taxon>Eumalacostraca</taxon>
        <taxon>Peracarida</taxon>
        <taxon>Amphipoda</taxon>
        <taxon>Senticaudata</taxon>
        <taxon>Talitrida</taxon>
        <taxon>Talitroidea</taxon>
        <taxon>Hyalellidae</taxon>
        <taxon>Hyalella</taxon>
    </lineage>
</organism>
<evidence type="ECO:0000256" key="3">
    <source>
        <dbReference type="ARBA" id="ARBA00022694"/>
    </source>
</evidence>
<evidence type="ECO:0000313" key="8">
    <source>
        <dbReference type="RefSeq" id="XP_018018776.1"/>
    </source>
</evidence>
<dbReference type="GO" id="GO:0005737">
    <property type="term" value="C:cytoplasm"/>
    <property type="evidence" value="ECO:0007669"/>
    <property type="project" value="UniProtKB-SubCell"/>
</dbReference>
<accession>A0A8B7P121</accession>
<dbReference type="AlphaFoldDB" id="A0A8B7P121"/>
<dbReference type="FunFam" id="3.40.50.150:FF:000073">
    <property type="entry name" value="THUMP domain containing 3"/>
    <property type="match status" value="1"/>
</dbReference>
<dbReference type="Gene3D" id="3.40.50.150">
    <property type="entry name" value="Vaccinia Virus protein VP39"/>
    <property type="match status" value="1"/>
</dbReference>
<dbReference type="SUPFAM" id="SSF53335">
    <property type="entry name" value="S-adenosyl-L-methionine-dependent methyltransferases"/>
    <property type="match status" value="1"/>
</dbReference>
<evidence type="ECO:0000256" key="2">
    <source>
        <dbReference type="ARBA" id="ARBA00022603"/>
    </source>
</evidence>
<keyword evidence="4" id="KW-0694">RNA-binding</keyword>
<proteinExistence type="predicted"/>
<dbReference type="CDD" id="cd11715">
    <property type="entry name" value="THUMP_AdoMetMT"/>
    <property type="match status" value="2"/>
</dbReference>
<dbReference type="OrthoDB" id="47730at2759"/>
<dbReference type="GO" id="GO:0003723">
    <property type="term" value="F:RNA binding"/>
    <property type="evidence" value="ECO:0007669"/>
    <property type="project" value="UniProtKB-UniRule"/>
</dbReference>
<sequence>MPVAQSISDVDPSVFEGLQSEEDQICTVEATTPTGLEDVCAEEAQEKLGVKAHTSTGRAFFDVPISKLSEVLKLHSAENVNVVVHMQTSFPFTSIREDCFSALYSLVERPLWRKGMRAWQHVFEPLESDPFACDMPLCQAYQEPNPVLDLRLLKKGSPVALNLPDNIRQLREQHAQAYINDKTKCKKDAGLAEKTPPEDIEVQVTSSDCSSTVASASNKLSSGFGDESLINSLDGCKIVGHNSTTMLNSEDQLQCSTKTPGTIDTDSNGANAVLTNTTDDDHFRTHGHQSLKQAGQSSVEGNSHPNSFMTDAEVTSPPPRTTSRDNSSGPSFRVCCNRSGTEHVFGSPEAARQLGAALNDRFRWPVKLKDFLVEVILNIADNFVYVCLALTREPLYRRNLVCFGPTNLRATLCYALLHLAAPQPGDLVLDHMCGGASITIEGALCFPACYHVGGELHSKAVDRAATNLQHAELTRGVALPAGLLRWDATKIPFRDSCADVIVSDLPFGKRSGKKADNRSLYLLALQETARVTRPGTGRAVLLTHDRNSLIKNLAHVREYWRNPSVRTINIGGLHAGVFFLLRTAALYKKPSTLPRCYHSLGHGS</sequence>
<dbReference type="GO" id="GO:0030488">
    <property type="term" value="P:tRNA methylation"/>
    <property type="evidence" value="ECO:0007669"/>
    <property type="project" value="TreeGrafter"/>
</dbReference>
<dbReference type="SMART" id="SM00981">
    <property type="entry name" value="THUMP"/>
    <property type="match status" value="1"/>
</dbReference>
<evidence type="ECO:0000313" key="7">
    <source>
        <dbReference type="Proteomes" id="UP000694843"/>
    </source>
</evidence>
<reference evidence="8" key="1">
    <citation type="submission" date="2025-08" db="UniProtKB">
        <authorList>
            <consortium name="RefSeq"/>
        </authorList>
    </citation>
    <scope>IDENTIFICATION</scope>
    <source>
        <tissue evidence="8">Whole organism</tissue>
    </source>
</reference>
<dbReference type="InterPro" id="IPR029063">
    <property type="entry name" value="SAM-dependent_MTases_sf"/>
</dbReference>
<dbReference type="InterPro" id="IPR000241">
    <property type="entry name" value="RlmKL-like_Mtase"/>
</dbReference>
<gene>
    <name evidence="8" type="primary">LOC108675288</name>
</gene>
<dbReference type="PANTHER" id="PTHR14911">
    <property type="entry name" value="THUMP DOMAIN-CONTAINING"/>
    <property type="match status" value="1"/>
</dbReference>
<dbReference type="InterPro" id="IPR004114">
    <property type="entry name" value="THUMP_dom"/>
</dbReference>
<evidence type="ECO:0000259" key="6">
    <source>
        <dbReference type="PROSITE" id="PS51165"/>
    </source>
</evidence>
<dbReference type="PANTHER" id="PTHR14911:SF13">
    <property type="entry name" value="TRNA (GUANINE(6)-N2)-METHYLTRANSFERASE THUMP3"/>
    <property type="match status" value="1"/>
</dbReference>
<keyword evidence="7" id="KW-1185">Reference proteome</keyword>
<dbReference type="KEGG" id="hazt:108675288"/>
<keyword evidence="2" id="KW-0489">Methyltransferase</keyword>
<name>A0A8B7P121_HYAAZ</name>
<dbReference type="RefSeq" id="XP_018018776.1">
    <property type="nucleotide sequence ID" value="XM_018163287.2"/>
</dbReference>